<comment type="similarity">
    <text evidence="5">Belongs to the RimM family.</text>
</comment>
<keyword evidence="2 5" id="KW-0690">Ribosome biogenesis</keyword>
<dbReference type="PANTHER" id="PTHR33692:SF1">
    <property type="entry name" value="RIBOSOME MATURATION FACTOR RIMM"/>
    <property type="match status" value="1"/>
</dbReference>
<evidence type="ECO:0000256" key="2">
    <source>
        <dbReference type="ARBA" id="ARBA00022517"/>
    </source>
</evidence>
<evidence type="ECO:0000256" key="5">
    <source>
        <dbReference type="HAMAP-Rule" id="MF_00014"/>
    </source>
</evidence>
<keyword evidence="4 5" id="KW-0143">Chaperone</keyword>
<dbReference type="Pfam" id="PF05239">
    <property type="entry name" value="PRC"/>
    <property type="match status" value="1"/>
</dbReference>
<evidence type="ECO:0000259" key="6">
    <source>
        <dbReference type="Pfam" id="PF01782"/>
    </source>
</evidence>
<dbReference type="GO" id="GO:0006364">
    <property type="term" value="P:rRNA processing"/>
    <property type="evidence" value="ECO:0007669"/>
    <property type="project" value="UniProtKB-UniRule"/>
</dbReference>
<comment type="function">
    <text evidence="5">An accessory protein needed during the final step in the assembly of 30S ribosomal subunit, possibly for assembly of the head region. Essential for efficient processing of 16S rRNA. May be needed both before and after RbfA during the maturation of 16S rRNA. It has affinity for free ribosomal 30S subunits but not for 70S ribosomes.</text>
</comment>
<feature type="domain" description="RimM N-terminal" evidence="6">
    <location>
        <begin position="6"/>
        <end position="88"/>
    </location>
</feature>
<keyword evidence="3 5" id="KW-0698">rRNA processing</keyword>
<dbReference type="NCBIfam" id="TIGR02273">
    <property type="entry name" value="16S_RimM"/>
    <property type="match status" value="1"/>
</dbReference>
<gene>
    <name evidence="5" type="primary">rimM</name>
    <name evidence="8" type="ORF">FD06_GL000158</name>
</gene>
<dbReference type="RefSeq" id="WP_056966362.1">
    <property type="nucleotide sequence ID" value="NZ_AYYQ01000031.1"/>
</dbReference>
<comment type="domain">
    <text evidence="5">The PRC barrel domain binds ribosomal protein uS19.</text>
</comment>
<evidence type="ECO:0000313" key="9">
    <source>
        <dbReference type="Proteomes" id="UP000052012"/>
    </source>
</evidence>
<evidence type="ECO:0000256" key="4">
    <source>
        <dbReference type="ARBA" id="ARBA00023186"/>
    </source>
</evidence>
<dbReference type="STRING" id="1423781.FD06_GL000158"/>
<evidence type="ECO:0000313" key="8">
    <source>
        <dbReference type="EMBL" id="KRM68040.1"/>
    </source>
</evidence>
<dbReference type="Gene3D" id="2.30.30.240">
    <property type="entry name" value="PRC-barrel domain"/>
    <property type="match status" value="1"/>
</dbReference>
<dbReference type="InterPro" id="IPR011033">
    <property type="entry name" value="PRC_barrel-like_sf"/>
</dbReference>
<dbReference type="HAMAP" id="MF_00014">
    <property type="entry name" value="Ribosome_mat_RimM"/>
    <property type="match status" value="1"/>
</dbReference>
<reference evidence="8 9" key="1">
    <citation type="journal article" date="2015" name="Genome Announc.">
        <title>Expanding the biotechnology potential of lactobacilli through comparative genomics of 213 strains and associated genera.</title>
        <authorList>
            <person name="Sun Z."/>
            <person name="Harris H.M."/>
            <person name="McCann A."/>
            <person name="Guo C."/>
            <person name="Argimon S."/>
            <person name="Zhang W."/>
            <person name="Yang X."/>
            <person name="Jeffery I.B."/>
            <person name="Cooney J.C."/>
            <person name="Kagawa T.F."/>
            <person name="Liu W."/>
            <person name="Song Y."/>
            <person name="Salvetti E."/>
            <person name="Wrobel A."/>
            <person name="Rasinkangas P."/>
            <person name="Parkhill J."/>
            <person name="Rea M.C."/>
            <person name="O'Sullivan O."/>
            <person name="Ritari J."/>
            <person name="Douillard F.P."/>
            <person name="Paul Ross R."/>
            <person name="Yang R."/>
            <person name="Briner A.E."/>
            <person name="Felis G.E."/>
            <person name="de Vos W.M."/>
            <person name="Barrangou R."/>
            <person name="Klaenhammer T.R."/>
            <person name="Caufield P.W."/>
            <person name="Cui Y."/>
            <person name="Zhang H."/>
            <person name="O'Toole P.W."/>
        </authorList>
    </citation>
    <scope>NUCLEOTIDE SEQUENCE [LARGE SCALE GENOMIC DNA]</scope>
    <source>
        <strain evidence="8 9">DSM 23829</strain>
    </source>
</reference>
<dbReference type="GO" id="GO:0005840">
    <property type="term" value="C:ribosome"/>
    <property type="evidence" value="ECO:0007669"/>
    <property type="project" value="InterPro"/>
</dbReference>
<accession>A0A0R2ALG7</accession>
<evidence type="ECO:0000256" key="1">
    <source>
        <dbReference type="ARBA" id="ARBA00022490"/>
    </source>
</evidence>
<dbReference type="InterPro" id="IPR002676">
    <property type="entry name" value="RimM_N"/>
</dbReference>
<evidence type="ECO:0000256" key="3">
    <source>
        <dbReference type="ARBA" id="ARBA00022552"/>
    </source>
</evidence>
<dbReference type="PANTHER" id="PTHR33692">
    <property type="entry name" value="RIBOSOME MATURATION FACTOR RIMM"/>
    <property type="match status" value="1"/>
</dbReference>
<name>A0A0R2ALG7_9LACO</name>
<comment type="subcellular location">
    <subcellularLocation>
        <location evidence="5">Cytoplasm</location>
    </subcellularLocation>
</comment>
<dbReference type="OrthoDB" id="9810331at2"/>
<comment type="caution">
    <text evidence="8">The sequence shown here is derived from an EMBL/GenBank/DDBJ whole genome shotgun (WGS) entry which is preliminary data.</text>
</comment>
<dbReference type="InterPro" id="IPR036976">
    <property type="entry name" value="RimM_N_sf"/>
</dbReference>
<evidence type="ECO:0000259" key="7">
    <source>
        <dbReference type="Pfam" id="PF05239"/>
    </source>
</evidence>
<sequence>MNFYNIGKIVNTQGLKGEVRVNSVTDFPEKRFKVGSTVYAFLANGQNEKLEIDGFRKHKNFILLHFKGKPSINDIEYLKPSQLKISDNELSNDDLKPGEYYYHQIIGLDVYDIDKNHLGTIKDIMSLGPNDVWVVGRDNKKDLLLPKIDQVIKEVDLDNEKVIVELMEGLDDEN</sequence>
<dbReference type="GO" id="GO:0042274">
    <property type="term" value="P:ribosomal small subunit biogenesis"/>
    <property type="evidence" value="ECO:0007669"/>
    <property type="project" value="UniProtKB-UniRule"/>
</dbReference>
<dbReference type="Proteomes" id="UP000052012">
    <property type="component" value="Unassembled WGS sequence"/>
</dbReference>
<dbReference type="AlphaFoldDB" id="A0A0R2ALG7"/>
<dbReference type="GO" id="GO:0005737">
    <property type="term" value="C:cytoplasm"/>
    <property type="evidence" value="ECO:0007669"/>
    <property type="project" value="UniProtKB-SubCell"/>
</dbReference>
<dbReference type="InterPro" id="IPR011961">
    <property type="entry name" value="RimM"/>
</dbReference>
<dbReference type="Gene3D" id="2.40.30.60">
    <property type="entry name" value="RimM"/>
    <property type="match status" value="1"/>
</dbReference>
<keyword evidence="9" id="KW-1185">Reference proteome</keyword>
<dbReference type="SUPFAM" id="SSF50346">
    <property type="entry name" value="PRC-barrel domain"/>
    <property type="match status" value="1"/>
</dbReference>
<dbReference type="Pfam" id="PF01782">
    <property type="entry name" value="RimM"/>
    <property type="match status" value="1"/>
</dbReference>
<dbReference type="EMBL" id="AYYQ01000031">
    <property type="protein sequence ID" value="KRM68040.1"/>
    <property type="molecule type" value="Genomic_DNA"/>
</dbReference>
<feature type="domain" description="PRC-barrel" evidence="7">
    <location>
        <begin position="98"/>
        <end position="170"/>
    </location>
</feature>
<organism evidence="8 9">
    <name type="scientific">Apilactobacillus ozensis DSM 23829 = JCM 17196</name>
    <dbReference type="NCBI Taxonomy" id="1423781"/>
    <lineage>
        <taxon>Bacteria</taxon>
        <taxon>Bacillati</taxon>
        <taxon>Bacillota</taxon>
        <taxon>Bacilli</taxon>
        <taxon>Lactobacillales</taxon>
        <taxon>Lactobacillaceae</taxon>
        <taxon>Apilactobacillus</taxon>
    </lineage>
</organism>
<dbReference type="PATRIC" id="fig|1423781.4.peg.160"/>
<dbReference type="GO" id="GO:0043022">
    <property type="term" value="F:ribosome binding"/>
    <property type="evidence" value="ECO:0007669"/>
    <property type="project" value="InterPro"/>
</dbReference>
<protein>
    <recommendedName>
        <fullName evidence="5">Ribosome maturation factor RimM</fullName>
    </recommendedName>
</protein>
<comment type="subunit">
    <text evidence="5">Binds ribosomal protein uS19.</text>
</comment>
<dbReference type="SUPFAM" id="SSF50447">
    <property type="entry name" value="Translation proteins"/>
    <property type="match status" value="1"/>
</dbReference>
<proteinExistence type="inferred from homology"/>
<dbReference type="InterPro" id="IPR009000">
    <property type="entry name" value="Transl_B-barrel_sf"/>
</dbReference>
<keyword evidence="1 5" id="KW-0963">Cytoplasm</keyword>
<dbReference type="InterPro" id="IPR027275">
    <property type="entry name" value="PRC-brl_dom"/>
</dbReference>